<dbReference type="Proteomes" id="UP000054279">
    <property type="component" value="Unassembled WGS sequence"/>
</dbReference>
<keyword evidence="2" id="KW-1185">Reference proteome</keyword>
<name>A0A0C9VU60_SPHS4</name>
<reference evidence="1 2" key="1">
    <citation type="submission" date="2014-06" db="EMBL/GenBank/DDBJ databases">
        <title>Evolutionary Origins and Diversification of the Mycorrhizal Mutualists.</title>
        <authorList>
            <consortium name="DOE Joint Genome Institute"/>
            <consortium name="Mycorrhizal Genomics Consortium"/>
            <person name="Kohler A."/>
            <person name="Kuo A."/>
            <person name="Nagy L.G."/>
            <person name="Floudas D."/>
            <person name="Copeland A."/>
            <person name="Barry K.W."/>
            <person name="Cichocki N."/>
            <person name="Veneault-Fourrey C."/>
            <person name="LaButti K."/>
            <person name="Lindquist E.A."/>
            <person name="Lipzen A."/>
            <person name="Lundell T."/>
            <person name="Morin E."/>
            <person name="Murat C."/>
            <person name="Riley R."/>
            <person name="Ohm R."/>
            <person name="Sun H."/>
            <person name="Tunlid A."/>
            <person name="Henrissat B."/>
            <person name="Grigoriev I.V."/>
            <person name="Hibbett D.S."/>
            <person name="Martin F."/>
        </authorList>
    </citation>
    <scope>NUCLEOTIDE SEQUENCE [LARGE SCALE GENOMIC DNA]</scope>
    <source>
        <strain evidence="1 2">SS14</strain>
    </source>
</reference>
<dbReference type="AlphaFoldDB" id="A0A0C9VU60"/>
<organism evidence="1 2">
    <name type="scientific">Sphaerobolus stellatus (strain SS14)</name>
    <dbReference type="NCBI Taxonomy" id="990650"/>
    <lineage>
        <taxon>Eukaryota</taxon>
        <taxon>Fungi</taxon>
        <taxon>Dikarya</taxon>
        <taxon>Basidiomycota</taxon>
        <taxon>Agaricomycotina</taxon>
        <taxon>Agaricomycetes</taxon>
        <taxon>Phallomycetidae</taxon>
        <taxon>Geastrales</taxon>
        <taxon>Sphaerobolaceae</taxon>
        <taxon>Sphaerobolus</taxon>
    </lineage>
</organism>
<accession>A0A0C9VU60</accession>
<dbReference type="EMBL" id="KN837132">
    <property type="protein sequence ID" value="KIJ42095.1"/>
    <property type="molecule type" value="Genomic_DNA"/>
</dbReference>
<sequence length="100" mass="11043">MVVDTSCPIAYPLITYNLRRVALWRQARIRGFLKPSQQHASLLAQLWRHAFPILLVLCVSQAHPSDALPAIPTLSTVPMVSTFNPGVHDCYGQQLFAGGC</sequence>
<proteinExistence type="predicted"/>
<evidence type="ECO:0000313" key="1">
    <source>
        <dbReference type="EMBL" id="KIJ42095.1"/>
    </source>
</evidence>
<protein>
    <submittedName>
        <fullName evidence="1">Uncharacterized protein</fullName>
    </submittedName>
</protein>
<gene>
    <name evidence="1" type="ORF">M422DRAFT_254792</name>
</gene>
<dbReference type="HOGENOM" id="CLU_2307859_0_0_1"/>
<evidence type="ECO:0000313" key="2">
    <source>
        <dbReference type="Proteomes" id="UP000054279"/>
    </source>
</evidence>